<evidence type="ECO:0000256" key="1">
    <source>
        <dbReference type="SAM" id="MobiDB-lite"/>
    </source>
</evidence>
<dbReference type="Gene3D" id="2.60.120.10">
    <property type="entry name" value="Jelly Rolls"/>
    <property type="match status" value="3"/>
</dbReference>
<dbReference type="Pfam" id="PF00027">
    <property type="entry name" value="cNMP_binding"/>
    <property type="match status" value="2"/>
</dbReference>
<keyword evidence="6" id="KW-1185">Reference proteome</keyword>
<accession>A0A0G4IIW2</accession>
<dbReference type="Proteomes" id="UP000039324">
    <property type="component" value="Unassembled WGS sequence"/>
</dbReference>
<feature type="region of interest" description="Disordered" evidence="1">
    <location>
        <begin position="543"/>
        <end position="580"/>
    </location>
</feature>
<dbReference type="CDD" id="cd07440">
    <property type="entry name" value="RGS"/>
    <property type="match status" value="1"/>
</dbReference>
<evidence type="ECO:0000313" key="4">
    <source>
        <dbReference type="EMBL" id="CEO95099.1"/>
    </source>
</evidence>
<dbReference type="PRINTS" id="PR00103">
    <property type="entry name" value="CAMPKINASE"/>
</dbReference>
<dbReference type="InterPro" id="IPR018488">
    <property type="entry name" value="cNMP-bd_CS"/>
</dbReference>
<dbReference type="Gene3D" id="1.10.167.10">
    <property type="entry name" value="Regulator of G-protein Signalling 4, domain 2"/>
    <property type="match status" value="1"/>
</dbReference>
<dbReference type="PROSITE" id="PS00889">
    <property type="entry name" value="CNMP_BINDING_2"/>
    <property type="match status" value="1"/>
</dbReference>
<evidence type="ECO:0000313" key="6">
    <source>
        <dbReference type="Proteomes" id="UP000039324"/>
    </source>
</evidence>
<dbReference type="PANTHER" id="PTHR23011">
    <property type="entry name" value="CYCLIC NUCLEOTIDE-BINDING DOMAIN CONTAINING PROTEIN"/>
    <property type="match status" value="1"/>
</dbReference>
<evidence type="ECO:0000313" key="5">
    <source>
        <dbReference type="EMBL" id="SPR02031.1"/>
    </source>
</evidence>
<dbReference type="SMART" id="SM00315">
    <property type="entry name" value="RGS"/>
    <property type="match status" value="1"/>
</dbReference>
<dbReference type="EMBL" id="OVEO01000020">
    <property type="protein sequence ID" value="SPR02031.1"/>
    <property type="molecule type" value="Genomic_DNA"/>
</dbReference>
<dbReference type="InterPro" id="IPR000595">
    <property type="entry name" value="cNMP-bd_dom"/>
</dbReference>
<feature type="compositionally biased region" description="Polar residues" evidence="1">
    <location>
        <begin position="543"/>
        <end position="552"/>
    </location>
</feature>
<dbReference type="SUPFAM" id="SSF51206">
    <property type="entry name" value="cAMP-binding domain-like"/>
    <property type="match status" value="3"/>
</dbReference>
<gene>
    <name evidence="4" type="ORF">PBRA_009631</name>
    <name evidence="5" type="ORF">PLBR_LOCUS9246</name>
</gene>
<dbReference type="SMART" id="SM00100">
    <property type="entry name" value="cNMP"/>
    <property type="match status" value="3"/>
</dbReference>
<evidence type="ECO:0008006" key="8">
    <source>
        <dbReference type="Google" id="ProtNLM"/>
    </source>
</evidence>
<dbReference type="PANTHER" id="PTHR23011:SF28">
    <property type="entry name" value="CYCLIC NUCLEOTIDE-BINDING DOMAIN CONTAINING PROTEIN"/>
    <property type="match status" value="1"/>
</dbReference>
<dbReference type="AlphaFoldDB" id="A0A0G4IIW2"/>
<feature type="domain" description="Cyclic nucleotide-binding" evidence="2">
    <location>
        <begin position="277"/>
        <end position="380"/>
    </location>
</feature>
<dbReference type="EMBL" id="CDSF01000012">
    <property type="protein sequence ID" value="CEO95099.1"/>
    <property type="molecule type" value="Genomic_DNA"/>
</dbReference>
<dbReference type="STRING" id="37360.A0A0G4IIW2"/>
<evidence type="ECO:0000259" key="3">
    <source>
        <dbReference type="PROSITE" id="PS50132"/>
    </source>
</evidence>
<reference evidence="4 6" key="1">
    <citation type="submission" date="2015-02" db="EMBL/GenBank/DDBJ databases">
        <authorList>
            <person name="Chooi Y.-H."/>
        </authorList>
    </citation>
    <scope>NUCLEOTIDE SEQUENCE [LARGE SCALE GENOMIC DNA]</scope>
    <source>
        <strain evidence="4">E3</strain>
    </source>
</reference>
<proteinExistence type="predicted"/>
<sequence length="594" mass="64945">MVFLRRQRLECLQRSVLAAVHDDDDLIELAGRMRHLRVPARKVVYAPGDDAKFVAFVESGEFEHFSTDESVLGTATPGDIVGCEAVERNAKRVTGLRSTATGGSLFIVSVNELETLIKGFQEQAPGQPIAIAEYLRTAKAPEDVLGSTPLFNGLTRNHMAVIAFAMKYRGVPRGTVVLREGDDGDSMFVVQSGALEAVTGDRTLNRFARGDYFGELALLLQMPRTADVVAVEPAIVLELRKVDLDRILGHDENLQREIGQRIAERVASQFRRYRSPFFEALSNESLVRLAALSRIRIVPAGKTVFRLGDIADAFFMIVHGDVTLSMPGDRDVQIIRLTAGSYFGEIGLLDDAVPKRTNTVTTVTRCVFMTLDRAHFRRLFADPTCAEPAAGCVLRLRTHAVGDVITLFDCMLHPVGYRLITAFCTRARTVENVEFWIACERYRRAGHDLHPPVARAICDRFLNASAHEEVNVSGPVVTALKAAVDEGGSRIHANMFEEAKLQIEALIAGQIYPPFLKSDEYSAFEDHVNANAYVQVGSSANETCGMTPQPSREGNGEAGDVHAAETETSSDPAEARQGGVPAVLAGSAVKYTVK</sequence>
<dbReference type="InterPro" id="IPR036305">
    <property type="entry name" value="RGS_sf"/>
</dbReference>
<dbReference type="Pfam" id="PF00615">
    <property type="entry name" value="RGS"/>
    <property type="match status" value="1"/>
</dbReference>
<keyword evidence="5" id="KW-0496">Mitochondrion</keyword>
<dbReference type="InterPro" id="IPR018490">
    <property type="entry name" value="cNMP-bd_dom_sf"/>
</dbReference>
<name>A0A0G4IIW2_PLABS</name>
<protein>
    <recommendedName>
        <fullName evidence="8">Cyclic nucleotide-binding domain-containing protein</fullName>
    </recommendedName>
</protein>
<feature type="domain" description="RGS" evidence="3">
    <location>
        <begin position="406"/>
        <end position="525"/>
    </location>
</feature>
<evidence type="ECO:0000259" key="2">
    <source>
        <dbReference type="PROSITE" id="PS50042"/>
    </source>
</evidence>
<dbReference type="InterPro" id="IPR014710">
    <property type="entry name" value="RmlC-like_jellyroll"/>
</dbReference>
<evidence type="ECO:0000313" key="7">
    <source>
        <dbReference type="Proteomes" id="UP000290189"/>
    </source>
</evidence>
<dbReference type="PROSITE" id="PS50132">
    <property type="entry name" value="RGS"/>
    <property type="match status" value="1"/>
</dbReference>
<geneLocation type="mitochondrion" evidence="5"/>
<dbReference type="InterPro" id="IPR016137">
    <property type="entry name" value="RGS"/>
</dbReference>
<organism evidence="4 6">
    <name type="scientific">Plasmodiophora brassicae</name>
    <name type="common">Clubroot disease agent</name>
    <dbReference type="NCBI Taxonomy" id="37360"/>
    <lineage>
        <taxon>Eukaryota</taxon>
        <taxon>Sar</taxon>
        <taxon>Rhizaria</taxon>
        <taxon>Endomyxa</taxon>
        <taxon>Phytomyxea</taxon>
        <taxon>Plasmodiophorida</taxon>
        <taxon>Plasmodiophoridae</taxon>
        <taxon>Plasmodiophora</taxon>
    </lineage>
</organism>
<dbReference type="InterPro" id="IPR044926">
    <property type="entry name" value="RGS_subdomain_2"/>
</dbReference>
<feature type="domain" description="Cyclic nucleotide-binding" evidence="2">
    <location>
        <begin position="17"/>
        <end position="117"/>
    </location>
</feature>
<dbReference type="SUPFAM" id="SSF48097">
    <property type="entry name" value="Regulator of G-protein signaling, RGS"/>
    <property type="match status" value="1"/>
</dbReference>
<reference evidence="5 7" key="2">
    <citation type="submission" date="2018-03" db="EMBL/GenBank/DDBJ databases">
        <authorList>
            <person name="Fogelqvist J."/>
        </authorList>
    </citation>
    <scope>NUCLEOTIDE SEQUENCE [LARGE SCALE GENOMIC DNA]</scope>
</reference>
<dbReference type="PROSITE" id="PS50042">
    <property type="entry name" value="CNMP_BINDING_3"/>
    <property type="match status" value="3"/>
</dbReference>
<dbReference type="Proteomes" id="UP000290189">
    <property type="component" value="Unassembled WGS sequence"/>
</dbReference>
<dbReference type="OrthoDB" id="196547at2759"/>
<dbReference type="CDD" id="cd00038">
    <property type="entry name" value="CAP_ED"/>
    <property type="match status" value="3"/>
</dbReference>
<feature type="domain" description="Cyclic nucleotide-binding" evidence="2">
    <location>
        <begin position="150"/>
        <end position="265"/>
    </location>
</feature>